<evidence type="ECO:0000313" key="1">
    <source>
        <dbReference type="EMBL" id="ALP41681.1"/>
    </source>
</evidence>
<organism evidence="1 2">
    <name type="scientific">Aeromonas schubertii</name>
    <dbReference type="NCBI Taxonomy" id="652"/>
    <lineage>
        <taxon>Bacteria</taxon>
        <taxon>Pseudomonadati</taxon>
        <taxon>Pseudomonadota</taxon>
        <taxon>Gammaproteobacteria</taxon>
        <taxon>Aeromonadales</taxon>
        <taxon>Aeromonadaceae</taxon>
        <taxon>Aeromonas</taxon>
    </lineage>
</organism>
<protein>
    <recommendedName>
        <fullName evidence="3">EF-hand domain-containing protein</fullName>
    </recommendedName>
</protein>
<dbReference type="InterPro" id="IPR018247">
    <property type="entry name" value="EF_Hand_1_Ca_BS"/>
</dbReference>
<sequence length="648" mass="70436">MKIVYPMQLAGGNTPSEVASLDGFIEKINNLKSGTFPIGRNRIWHGGIHFSEKGGWHPSGAVRAIADGEIVAYRLATKPAKATRSPEAGKPGDGIELHTSPSFCLVRHRYEAGEQNKNRLTFYSLYMHIACENTYNSPEAARVTVKGTGVSTYEPVAQGDPLKLTRRLSGTRPVYAKTGAEVKLLQQTPSNLLNHKDEPHNYFLVHYVDEPNSLFYIAESQLQQEYPQKPKWMTPPEGKPARHGIPSNTWLRQSANTTAGSLGLPAGSEVVVSSEPPKMVNINGGPTEFRKVQVFKVGSGTVKDSANQVMTNASKGSVGWLAKSKMGAGLAAEPSIPVEFKEGASVVDRSENPIAVQAGEVIGHWGEHELATAGASGFVKDADSKVVHFEVFVAKSDKQALEDCINNKARVTGGQGYLLVKKEVTTYRLTSDSQHGFHDVAVYGPLVLPLAVKESDIVTHGANNFVKVRERTAADGGLAGEFVLQGGDVEVVSQHGWHKLGVKLVDGSSDPDGFLDKADTEGKEGGEFFSSLYDKLVTDRDNDGTLSGNDIKAALADEELAGKLRMLFIKHKSEWVQPGEWPRLKQELAEQPKLYEYAMQVHRNMAWVEDASAILGDTKPWFIHPAGMMGLVAGFDPIDPDTFSRLGL</sequence>
<accession>A0A0S2SIZ0</accession>
<dbReference type="PROSITE" id="PS00018">
    <property type="entry name" value="EF_HAND_1"/>
    <property type="match status" value="1"/>
</dbReference>
<proteinExistence type="predicted"/>
<name>A0A0S2SIZ0_9GAMM</name>
<dbReference type="RefSeq" id="WP_235512955.1">
    <property type="nucleotide sequence ID" value="NZ_CP013067.1"/>
</dbReference>
<reference evidence="1 2" key="2">
    <citation type="journal article" date="2016" name="Genome Announc.">
        <title>Complete Genome Sequence of the Highly Virulent Aeromonas schubertii Strain WL1483, Isolated from Diseased Snakehead Fish (Channa argus) in China.</title>
        <authorList>
            <person name="Liu L."/>
            <person name="Li N."/>
            <person name="Zhang D."/>
            <person name="Fu X."/>
            <person name="Shi C."/>
            <person name="Lin Q."/>
            <person name="Hao G."/>
        </authorList>
    </citation>
    <scope>NUCLEOTIDE SEQUENCE [LARGE SCALE GENOMIC DNA]</scope>
    <source>
        <strain evidence="1 2">WL1483</strain>
    </source>
</reference>
<dbReference type="KEGG" id="asr:WL1483_2262"/>
<reference evidence="2" key="1">
    <citation type="submission" date="2015-10" db="EMBL/GenBank/DDBJ databases">
        <title>Complete Genome Sequence of Aeromonas schubertii strain WL1483.</title>
        <authorList>
            <person name="Liu L."/>
        </authorList>
    </citation>
    <scope>NUCLEOTIDE SEQUENCE [LARGE SCALE GENOMIC DNA]</scope>
    <source>
        <strain evidence="2">WL1483</strain>
    </source>
</reference>
<dbReference type="PATRIC" id="fig|652.5.peg.3616"/>
<dbReference type="EMBL" id="CP013067">
    <property type="protein sequence ID" value="ALP41681.1"/>
    <property type="molecule type" value="Genomic_DNA"/>
</dbReference>
<gene>
    <name evidence="1" type="ORF">WL1483_2262</name>
</gene>
<dbReference type="Proteomes" id="UP000058114">
    <property type="component" value="Chromosome"/>
</dbReference>
<dbReference type="AlphaFoldDB" id="A0A0S2SIZ0"/>
<evidence type="ECO:0000313" key="2">
    <source>
        <dbReference type="Proteomes" id="UP000058114"/>
    </source>
</evidence>
<evidence type="ECO:0008006" key="3">
    <source>
        <dbReference type="Google" id="ProtNLM"/>
    </source>
</evidence>